<protein>
    <recommendedName>
        <fullName evidence="1">Restriction endonuclease type IV Mrr domain-containing protein</fullName>
    </recommendedName>
</protein>
<dbReference type="GO" id="GO:0003677">
    <property type="term" value="F:DNA binding"/>
    <property type="evidence" value="ECO:0007669"/>
    <property type="project" value="InterPro"/>
</dbReference>
<dbReference type="Gene3D" id="3.40.1350.10">
    <property type="match status" value="1"/>
</dbReference>
<feature type="non-terminal residue" evidence="2">
    <location>
        <position position="1"/>
    </location>
</feature>
<evidence type="ECO:0000313" key="2">
    <source>
        <dbReference type="EMBL" id="GAH83252.1"/>
    </source>
</evidence>
<dbReference type="InterPro" id="IPR007560">
    <property type="entry name" value="Restrct_endonuc_IV_Mrr"/>
</dbReference>
<dbReference type="GO" id="GO:0015666">
    <property type="term" value="F:restriction endodeoxyribonuclease activity"/>
    <property type="evidence" value="ECO:0007669"/>
    <property type="project" value="TreeGrafter"/>
</dbReference>
<name>X1INF3_9ZZZZ</name>
<gene>
    <name evidence="2" type="ORF">S03H2_57693</name>
</gene>
<feature type="domain" description="Restriction endonuclease type IV Mrr" evidence="1">
    <location>
        <begin position="39"/>
        <end position="156"/>
    </location>
</feature>
<dbReference type="EMBL" id="BARU01036991">
    <property type="protein sequence ID" value="GAH83252.1"/>
    <property type="molecule type" value="Genomic_DNA"/>
</dbReference>
<dbReference type="PANTHER" id="PTHR30015:SF7">
    <property type="entry name" value="TYPE IV METHYL-DIRECTED RESTRICTION ENZYME ECOKMRR"/>
    <property type="match status" value="1"/>
</dbReference>
<organism evidence="2">
    <name type="scientific">marine sediment metagenome</name>
    <dbReference type="NCBI Taxonomy" id="412755"/>
    <lineage>
        <taxon>unclassified sequences</taxon>
        <taxon>metagenomes</taxon>
        <taxon>ecological metagenomes</taxon>
    </lineage>
</organism>
<evidence type="ECO:0000259" key="1">
    <source>
        <dbReference type="Pfam" id="PF04471"/>
    </source>
</evidence>
<comment type="caution">
    <text evidence="2">The sequence shown here is derived from an EMBL/GenBank/DDBJ whole genome shotgun (WGS) entry which is preliminary data.</text>
</comment>
<dbReference type="InterPro" id="IPR011335">
    <property type="entry name" value="Restrct_endonuc-II-like"/>
</dbReference>
<dbReference type="SUPFAM" id="SSF52980">
    <property type="entry name" value="Restriction endonuclease-like"/>
    <property type="match status" value="1"/>
</dbReference>
<dbReference type="Pfam" id="PF04471">
    <property type="entry name" value="Mrr_cat"/>
    <property type="match status" value="1"/>
</dbReference>
<dbReference type="PANTHER" id="PTHR30015">
    <property type="entry name" value="MRR RESTRICTION SYSTEM PROTEIN"/>
    <property type="match status" value="1"/>
</dbReference>
<dbReference type="InterPro" id="IPR011856">
    <property type="entry name" value="tRNA_endonuc-like_dom_sf"/>
</dbReference>
<dbReference type="GO" id="GO:0009307">
    <property type="term" value="P:DNA restriction-modification system"/>
    <property type="evidence" value="ECO:0007669"/>
    <property type="project" value="InterPro"/>
</dbReference>
<reference evidence="2" key="1">
    <citation type="journal article" date="2014" name="Front. Microbiol.">
        <title>High frequency of phylogenetically diverse reductive dehalogenase-homologous genes in deep subseafloor sedimentary metagenomes.</title>
        <authorList>
            <person name="Kawai M."/>
            <person name="Futagami T."/>
            <person name="Toyoda A."/>
            <person name="Takaki Y."/>
            <person name="Nishi S."/>
            <person name="Hori S."/>
            <person name="Arai W."/>
            <person name="Tsubouchi T."/>
            <person name="Morono Y."/>
            <person name="Uchiyama I."/>
            <person name="Ito T."/>
            <person name="Fujiyama A."/>
            <person name="Inagaki F."/>
            <person name="Takami H."/>
        </authorList>
    </citation>
    <scope>NUCLEOTIDE SEQUENCE</scope>
    <source>
        <strain evidence="2">Expedition CK06-06</strain>
    </source>
</reference>
<sequence length="181" mass="20601">KEKSKIELISEDTSESESIEVLYEKEVESNWKQKLKEILNNMNPFDFEKLVQIILRECGFIEVEVTKRSGDGGLDGKGILRLNNLVSIPLIFECKRYKDPVGAEKIRSFRGAMQGRANKGLFLTTSTFTRGAKEEATREGADLIDLLDGEQVIDLLKELELGVSVKMVEKVEIDQEWFENL</sequence>
<proteinExistence type="predicted"/>
<dbReference type="AlphaFoldDB" id="X1INF3"/>
<dbReference type="InterPro" id="IPR052906">
    <property type="entry name" value="Type_IV_Methyl-Rstrct_Enzyme"/>
</dbReference>
<accession>X1INF3</accession>